<reference evidence="2" key="2">
    <citation type="journal article" date="2015" name="Fish Shellfish Immunol.">
        <title>Early steps in the European eel (Anguilla anguilla)-Vibrio vulnificus interaction in the gills: Role of the RtxA13 toxin.</title>
        <authorList>
            <person name="Callol A."/>
            <person name="Pajuelo D."/>
            <person name="Ebbesson L."/>
            <person name="Teles M."/>
            <person name="MacKenzie S."/>
            <person name="Amaro C."/>
        </authorList>
    </citation>
    <scope>NUCLEOTIDE SEQUENCE</scope>
</reference>
<reference evidence="2" key="1">
    <citation type="submission" date="2014-11" db="EMBL/GenBank/DDBJ databases">
        <authorList>
            <person name="Amaro Gonzalez C."/>
        </authorList>
    </citation>
    <scope>NUCLEOTIDE SEQUENCE</scope>
</reference>
<feature type="region of interest" description="Disordered" evidence="1">
    <location>
        <begin position="1"/>
        <end position="28"/>
    </location>
</feature>
<evidence type="ECO:0000313" key="2">
    <source>
        <dbReference type="EMBL" id="JAH74889.1"/>
    </source>
</evidence>
<name>A0A0E9V9V0_ANGAN</name>
<organism evidence="2">
    <name type="scientific">Anguilla anguilla</name>
    <name type="common">European freshwater eel</name>
    <name type="synonym">Muraena anguilla</name>
    <dbReference type="NCBI Taxonomy" id="7936"/>
    <lineage>
        <taxon>Eukaryota</taxon>
        <taxon>Metazoa</taxon>
        <taxon>Chordata</taxon>
        <taxon>Craniata</taxon>
        <taxon>Vertebrata</taxon>
        <taxon>Euteleostomi</taxon>
        <taxon>Actinopterygii</taxon>
        <taxon>Neopterygii</taxon>
        <taxon>Teleostei</taxon>
        <taxon>Anguilliformes</taxon>
        <taxon>Anguillidae</taxon>
        <taxon>Anguilla</taxon>
    </lineage>
</organism>
<dbReference type="EMBL" id="GBXM01033688">
    <property type="protein sequence ID" value="JAH74889.1"/>
    <property type="molecule type" value="Transcribed_RNA"/>
</dbReference>
<protein>
    <submittedName>
        <fullName evidence="2">Uncharacterized protein</fullName>
    </submittedName>
</protein>
<dbReference type="AlphaFoldDB" id="A0A0E9V9V0"/>
<accession>A0A0E9V9V0</accession>
<feature type="compositionally biased region" description="Low complexity" evidence="1">
    <location>
        <begin position="12"/>
        <end position="28"/>
    </location>
</feature>
<sequence>MQNACKRHQAFNNRVNNNLKNNSENTVL</sequence>
<proteinExistence type="predicted"/>
<evidence type="ECO:0000256" key="1">
    <source>
        <dbReference type="SAM" id="MobiDB-lite"/>
    </source>
</evidence>